<dbReference type="AlphaFoldDB" id="A0AAN7YR88"/>
<sequence>MAAAAVCPVVGTSTTVLPPGHPAMSTDPEARCPVRLLTPPLQPSNFSNNQQPTTKLTPSPQITNAKVAHHDSTIIHNHPSSPSIPTGGKGNYDAEQCPAVKSMAKNDKVENEICPVVGPVSAFLPPTHPALTEKEAGKICPVTNAKLEHHEGKVHMHPAVANDAEAGKCPVAGNILKKQAV</sequence>
<name>A0AAN7YR88_9PEZI</name>
<protein>
    <submittedName>
        <fullName evidence="2">Uncharacterized protein</fullName>
    </submittedName>
</protein>
<comment type="caution">
    <text evidence="2">The sequence shown here is derived from an EMBL/GenBank/DDBJ whole genome shotgun (WGS) entry which is preliminary data.</text>
</comment>
<reference evidence="2" key="1">
    <citation type="submission" date="2023-08" db="EMBL/GenBank/DDBJ databases">
        <title>Black Yeasts Isolated from many extreme environments.</title>
        <authorList>
            <person name="Coleine C."/>
            <person name="Stajich J.E."/>
            <person name="Selbmann L."/>
        </authorList>
    </citation>
    <scope>NUCLEOTIDE SEQUENCE</scope>
    <source>
        <strain evidence="2">CCFEE 5401</strain>
    </source>
</reference>
<feature type="compositionally biased region" description="Polar residues" evidence="1">
    <location>
        <begin position="43"/>
        <end position="58"/>
    </location>
</feature>
<accession>A0AAN7YR88</accession>
<gene>
    <name evidence="2" type="ORF">LTR62_004687</name>
</gene>
<organism evidence="2 3">
    <name type="scientific">Meristemomyces frigidus</name>
    <dbReference type="NCBI Taxonomy" id="1508187"/>
    <lineage>
        <taxon>Eukaryota</taxon>
        <taxon>Fungi</taxon>
        <taxon>Dikarya</taxon>
        <taxon>Ascomycota</taxon>
        <taxon>Pezizomycotina</taxon>
        <taxon>Dothideomycetes</taxon>
        <taxon>Dothideomycetidae</taxon>
        <taxon>Mycosphaerellales</taxon>
        <taxon>Teratosphaeriaceae</taxon>
        <taxon>Meristemomyces</taxon>
    </lineage>
</organism>
<evidence type="ECO:0000256" key="1">
    <source>
        <dbReference type="SAM" id="MobiDB-lite"/>
    </source>
</evidence>
<evidence type="ECO:0000313" key="3">
    <source>
        <dbReference type="Proteomes" id="UP001310890"/>
    </source>
</evidence>
<dbReference type="Proteomes" id="UP001310890">
    <property type="component" value="Unassembled WGS sequence"/>
</dbReference>
<dbReference type="EMBL" id="JAVRRL010000036">
    <property type="protein sequence ID" value="KAK5111767.1"/>
    <property type="molecule type" value="Genomic_DNA"/>
</dbReference>
<feature type="region of interest" description="Disordered" evidence="1">
    <location>
        <begin position="39"/>
        <end position="58"/>
    </location>
</feature>
<proteinExistence type="predicted"/>
<evidence type="ECO:0000313" key="2">
    <source>
        <dbReference type="EMBL" id="KAK5111767.1"/>
    </source>
</evidence>